<dbReference type="Gene3D" id="3.40.1620.10">
    <property type="entry name" value="YefM-like domain"/>
    <property type="match status" value="1"/>
</dbReference>
<dbReference type="EMBL" id="VTOW01000007">
    <property type="protein sequence ID" value="NKE73484.1"/>
    <property type="molecule type" value="Genomic_DNA"/>
</dbReference>
<sequence>MAVSITEDIKSASELKKHMREVFEHLHKTGRPVVVTVNGRPDVVLLDAAVFENKLKTLNLSHLLAEGEADVLSGKVRPVRSFLKSLKQHAKKISG</sequence>
<dbReference type="NCBIfam" id="TIGR01552">
    <property type="entry name" value="phd_fam"/>
    <property type="match status" value="1"/>
</dbReference>
<evidence type="ECO:0000256" key="2">
    <source>
        <dbReference type="RuleBase" id="RU362080"/>
    </source>
</evidence>
<proteinExistence type="inferred from homology"/>
<keyword evidence="4" id="KW-1185">Reference proteome</keyword>
<dbReference type="Proteomes" id="UP000534783">
    <property type="component" value="Unassembled WGS sequence"/>
</dbReference>
<dbReference type="AlphaFoldDB" id="A0A7X6DUB0"/>
<dbReference type="RefSeq" id="WP_168063441.1">
    <property type="nucleotide sequence ID" value="NZ_VTOW01000007.1"/>
</dbReference>
<dbReference type="InterPro" id="IPR006442">
    <property type="entry name" value="Antitoxin_Phd/YefM"/>
</dbReference>
<accession>A0A7X6DUB0</accession>
<evidence type="ECO:0000313" key="3">
    <source>
        <dbReference type="EMBL" id="NKE73484.1"/>
    </source>
</evidence>
<name>A0A7X6DUB0_9BACT</name>
<comment type="similarity">
    <text evidence="1 2">Belongs to the phD/YefM antitoxin family.</text>
</comment>
<protein>
    <recommendedName>
        <fullName evidence="2">Antitoxin</fullName>
    </recommendedName>
</protein>
<dbReference type="Pfam" id="PF02604">
    <property type="entry name" value="PhdYeFM_antitox"/>
    <property type="match status" value="1"/>
</dbReference>
<dbReference type="InterPro" id="IPR036165">
    <property type="entry name" value="YefM-like_sf"/>
</dbReference>
<comment type="caution">
    <text evidence="3">The sequence shown here is derived from an EMBL/GenBank/DDBJ whole genome shotgun (WGS) entry which is preliminary data.</text>
</comment>
<evidence type="ECO:0000256" key="1">
    <source>
        <dbReference type="ARBA" id="ARBA00009981"/>
    </source>
</evidence>
<reference evidence="3 4" key="1">
    <citation type="journal article" date="2020" name="Nature">
        <title>Bacterial chemolithoautotrophy via manganese oxidation.</title>
        <authorList>
            <person name="Yu H."/>
            <person name="Leadbetter J.R."/>
        </authorList>
    </citation>
    <scope>NUCLEOTIDE SEQUENCE [LARGE SCALE GENOMIC DNA]</scope>
    <source>
        <strain evidence="3 4">Mn-1</strain>
    </source>
</reference>
<organism evidence="3 4">
    <name type="scientific">Candidatus Manganitrophus noduliformans</name>
    <dbReference type="NCBI Taxonomy" id="2606439"/>
    <lineage>
        <taxon>Bacteria</taxon>
        <taxon>Pseudomonadati</taxon>
        <taxon>Nitrospirota</taxon>
        <taxon>Nitrospiria</taxon>
        <taxon>Candidatus Troglogloeales</taxon>
        <taxon>Candidatus Manganitrophaceae</taxon>
        <taxon>Candidatus Manganitrophus</taxon>
    </lineage>
</organism>
<comment type="function">
    <text evidence="2">Antitoxin component of a type II toxin-antitoxin (TA) system.</text>
</comment>
<dbReference type="SUPFAM" id="SSF143120">
    <property type="entry name" value="YefM-like"/>
    <property type="match status" value="1"/>
</dbReference>
<gene>
    <name evidence="3" type="ORF">MNODULE_22240</name>
</gene>
<evidence type="ECO:0000313" key="4">
    <source>
        <dbReference type="Proteomes" id="UP000534783"/>
    </source>
</evidence>